<sequence>MTSTRANTSEGEVVLTARALVCGQGKGCSGVRGRGRAKGETPAQGRAIEASHVPVFEIDDVIEQKIEVREPSQPHVVPDTTQMLRVLIVRLLPRLDSAPNSSICPGTVGSPIIVGVTPQIQGPSVEFQTHGFASVPSLALPRFAALLVSSSVVMYVAERKSFERFVRLAPSKFDDTVE</sequence>
<protein>
    <submittedName>
        <fullName evidence="1">Uncharacterized protein</fullName>
    </submittedName>
</protein>
<accession>M1DHW2</accession>
<dbReference type="EnsemblPlants" id="PGSC0003DMT400089301">
    <property type="protein sequence ID" value="PGSC0003DMT400089301"/>
    <property type="gene ID" value="PGSC0003DMG400038872"/>
</dbReference>
<reference evidence="1" key="2">
    <citation type="submission" date="2015-06" db="UniProtKB">
        <authorList>
            <consortium name="EnsemblPlants"/>
        </authorList>
    </citation>
    <scope>IDENTIFICATION</scope>
    <source>
        <strain evidence="1">DM1-3 516 R44</strain>
    </source>
</reference>
<dbReference type="PaxDb" id="4113-PGSC0003DMT400089301"/>
<keyword evidence="2" id="KW-1185">Reference proteome</keyword>
<dbReference type="Proteomes" id="UP000011115">
    <property type="component" value="Unassembled WGS sequence"/>
</dbReference>
<evidence type="ECO:0000313" key="2">
    <source>
        <dbReference type="Proteomes" id="UP000011115"/>
    </source>
</evidence>
<evidence type="ECO:0000313" key="1">
    <source>
        <dbReference type="EnsemblPlants" id="PGSC0003DMT400089301"/>
    </source>
</evidence>
<dbReference type="HOGENOM" id="CLU_1513121_0_0_1"/>
<reference evidence="2" key="1">
    <citation type="journal article" date="2011" name="Nature">
        <title>Genome sequence and analysis of the tuber crop potato.</title>
        <authorList>
            <consortium name="The Potato Genome Sequencing Consortium"/>
        </authorList>
    </citation>
    <scope>NUCLEOTIDE SEQUENCE [LARGE SCALE GENOMIC DNA]</scope>
    <source>
        <strain evidence="2">cv. DM1-3 516 R44</strain>
    </source>
</reference>
<dbReference type="InParanoid" id="M1DHW2"/>
<name>M1DHW2_SOLTU</name>
<dbReference type="AlphaFoldDB" id="M1DHW2"/>
<proteinExistence type="predicted"/>
<organism evidence="1 2">
    <name type="scientific">Solanum tuberosum</name>
    <name type="common">Potato</name>
    <dbReference type="NCBI Taxonomy" id="4113"/>
    <lineage>
        <taxon>Eukaryota</taxon>
        <taxon>Viridiplantae</taxon>
        <taxon>Streptophyta</taxon>
        <taxon>Embryophyta</taxon>
        <taxon>Tracheophyta</taxon>
        <taxon>Spermatophyta</taxon>
        <taxon>Magnoliopsida</taxon>
        <taxon>eudicotyledons</taxon>
        <taxon>Gunneridae</taxon>
        <taxon>Pentapetalae</taxon>
        <taxon>asterids</taxon>
        <taxon>lamiids</taxon>
        <taxon>Solanales</taxon>
        <taxon>Solanaceae</taxon>
        <taxon>Solanoideae</taxon>
        <taxon>Solaneae</taxon>
        <taxon>Solanum</taxon>
    </lineage>
</organism>
<dbReference type="Gramene" id="PGSC0003DMT400089301">
    <property type="protein sequence ID" value="PGSC0003DMT400089301"/>
    <property type="gene ID" value="PGSC0003DMG400038872"/>
</dbReference>